<organism evidence="1">
    <name type="scientific">marine metagenome</name>
    <dbReference type="NCBI Taxonomy" id="408172"/>
    <lineage>
        <taxon>unclassified sequences</taxon>
        <taxon>metagenomes</taxon>
        <taxon>ecological metagenomes</taxon>
    </lineage>
</organism>
<name>A0A381U737_9ZZZZ</name>
<protein>
    <recommendedName>
        <fullName evidence="2">Polysaccharide deacetylase</fullName>
    </recommendedName>
</protein>
<accession>A0A381U737</accession>
<dbReference type="PANTHER" id="PTHR43123:SF4">
    <property type="entry name" value="POLYSACCHARIDE DEACETYLASE"/>
    <property type="match status" value="1"/>
</dbReference>
<reference evidence="1" key="1">
    <citation type="submission" date="2018-05" db="EMBL/GenBank/DDBJ databases">
        <authorList>
            <person name="Lanie J.A."/>
            <person name="Ng W.-L."/>
            <person name="Kazmierczak K.M."/>
            <person name="Andrzejewski T.M."/>
            <person name="Davidsen T.M."/>
            <person name="Wayne K.J."/>
            <person name="Tettelin H."/>
            <person name="Glass J.I."/>
            <person name="Rusch D."/>
            <person name="Podicherti R."/>
            <person name="Tsui H.-C.T."/>
            <person name="Winkler M.E."/>
        </authorList>
    </citation>
    <scope>NUCLEOTIDE SEQUENCE</scope>
</reference>
<dbReference type="GO" id="GO:0005975">
    <property type="term" value="P:carbohydrate metabolic process"/>
    <property type="evidence" value="ECO:0007669"/>
    <property type="project" value="InterPro"/>
</dbReference>
<gene>
    <name evidence="1" type="ORF">METZ01_LOCUS76894</name>
</gene>
<dbReference type="EMBL" id="UINC01005865">
    <property type="protein sequence ID" value="SVA24040.1"/>
    <property type="molecule type" value="Genomic_DNA"/>
</dbReference>
<sequence>DHVLFTANYDGDGFVRRCIDQFDRLYSESSQSGRVMCIPLHPFLVGQPHRIKYLDKVFQYISQYEGVWQTTADEIAEYFIEHYYDDYVERAINLKKDFTHAC</sequence>
<dbReference type="InterPro" id="IPR011330">
    <property type="entry name" value="Glyco_hydro/deAcase_b/a-brl"/>
</dbReference>
<feature type="non-terminal residue" evidence="1">
    <location>
        <position position="1"/>
    </location>
</feature>
<dbReference type="SUPFAM" id="SSF88713">
    <property type="entry name" value="Glycoside hydrolase/deacetylase"/>
    <property type="match status" value="1"/>
</dbReference>
<dbReference type="Gene3D" id="3.20.20.370">
    <property type="entry name" value="Glycoside hydrolase/deacetylase"/>
    <property type="match status" value="1"/>
</dbReference>
<evidence type="ECO:0008006" key="2">
    <source>
        <dbReference type="Google" id="ProtNLM"/>
    </source>
</evidence>
<dbReference type="PANTHER" id="PTHR43123">
    <property type="entry name" value="POLYSACCHARIDE DEACETYLASE-RELATED"/>
    <property type="match status" value="1"/>
</dbReference>
<dbReference type="AlphaFoldDB" id="A0A381U737"/>
<proteinExistence type="predicted"/>
<evidence type="ECO:0000313" key="1">
    <source>
        <dbReference type="EMBL" id="SVA24040.1"/>
    </source>
</evidence>